<dbReference type="RefSeq" id="XP_016220381.1">
    <property type="nucleotide sequence ID" value="XM_016373470.1"/>
</dbReference>
<feature type="compositionally biased region" description="Polar residues" evidence="2">
    <location>
        <begin position="78"/>
        <end position="90"/>
    </location>
</feature>
<feature type="compositionally biased region" description="Basic and acidic residues" evidence="2">
    <location>
        <begin position="53"/>
        <end position="65"/>
    </location>
</feature>
<feature type="domain" description="Calcium channel YVC1-like C-terminal transmembrane" evidence="5">
    <location>
        <begin position="378"/>
        <end position="674"/>
    </location>
</feature>
<protein>
    <recommendedName>
        <fullName evidence="8">Ion transport domain-containing protein</fullName>
    </recommendedName>
</protein>
<keyword evidence="3" id="KW-0472">Membrane</keyword>
<evidence type="ECO:0000259" key="4">
    <source>
        <dbReference type="Pfam" id="PF23190"/>
    </source>
</evidence>
<evidence type="ECO:0008006" key="8">
    <source>
        <dbReference type="Google" id="ProtNLM"/>
    </source>
</evidence>
<feature type="transmembrane region" description="Helical" evidence="3">
    <location>
        <begin position="561"/>
        <end position="586"/>
    </location>
</feature>
<feature type="region of interest" description="Disordered" evidence="2">
    <location>
        <begin position="779"/>
        <end position="810"/>
    </location>
</feature>
<dbReference type="OrthoDB" id="2373987at2759"/>
<dbReference type="PANTHER" id="PTHR35859:SF1">
    <property type="entry name" value="NONSELECTIVE CATION CHANNEL PROTEIN"/>
    <property type="match status" value="1"/>
</dbReference>
<sequence length="882" mass="100507">MAPSSTTAADDNDPQFLSSQFRTFSWQMRQHGPGGRSIGGHGRSETDPLLPNHTHDDGDIQDHTHQRQSVYSAHRSYTAPSPSLRATSIVSEPEVDEQPGLADGHNQQIEEANEAFADRDGLYPPNCTWTSDQGGPPRRADPYRNAECNVYENIHRIRRDIINAIDDPYSLEQLKAPRMNITVVRPMVNTLYEKQDLSVVYCLLVNRMQFIREQYYAAHHQTTNLTRALLCEMLAEKILRRYNENNPGPRGLLKLANILVGGFEPFQGAPDQVCEQNVHAMHWAKARLGKQVDRKLTALEVAIISESKSFLSSSACQKVVDAIYQGKVVYTPTSFFDIIPDKWKRRPISLYDPRRGPILNQYRLIVPRTRNIIEVCQFLILLILYIAVMTGRETRMTTHFTAVEAIFDIYAIGWILDQVASVLEHGWAVYTQNLWSFLDVMFSTLFLVYLVLRIHAAGISDPDTSVQWARSGLDVLSCAAPVLVPRLAFNFMSENVLFVSLRAMISDFMTLTILAVWCFAGFLLSLKWLHEGAHEAITISKWMIWIWFGLDGTGIDEAPDFHWFLGPVLMVMFAFLGNTLFLTILVSMLSNTFSNIVVNAVQEVQFRRAVLTFEGVKSDAIFSYMPPFNILALLFMLPLKWTVSDRIFHKINVTAVRILNLPLLLVIAWFERRTLWRNDRRRNAPRRIDWKDANGPSLTHAEYWAINKFSVHGDIRAVFEIDPPQSLLNKISADDETVDQGAPLENSVKDQWDFGVQSRNNSAAPGKPRKVPNIMVTKARRESKASENLSKEFADSDEDDGGLSAGYRGIRRPERKDSILDLGNDDRDQRLMEATARLHQMEQTMARVERMISRLLEADPIWEHGEGEEKDERMKKVNKSRD</sequence>
<dbReference type="InterPro" id="IPR052971">
    <property type="entry name" value="TRP_calcium_channel"/>
</dbReference>
<dbReference type="VEuPathDB" id="FungiDB:PV10_08449"/>
<name>A0A0D1Z211_EXOME</name>
<feature type="transmembrane region" description="Helical" evidence="3">
    <location>
        <begin position="651"/>
        <end position="670"/>
    </location>
</feature>
<feature type="compositionally biased region" description="Gly residues" evidence="2">
    <location>
        <begin position="32"/>
        <end position="41"/>
    </location>
</feature>
<evidence type="ECO:0000256" key="3">
    <source>
        <dbReference type="SAM" id="Phobius"/>
    </source>
</evidence>
<keyword evidence="3" id="KW-0812">Transmembrane</keyword>
<feature type="transmembrane region" description="Helical" evidence="3">
    <location>
        <begin position="434"/>
        <end position="452"/>
    </location>
</feature>
<dbReference type="Pfam" id="PF23317">
    <property type="entry name" value="YVC1_C"/>
    <property type="match status" value="1"/>
</dbReference>
<feature type="region of interest" description="Disordered" evidence="2">
    <location>
        <begin position="120"/>
        <end position="141"/>
    </location>
</feature>
<dbReference type="EMBL" id="KN847525">
    <property type="protein sequence ID" value="KIV88807.1"/>
    <property type="molecule type" value="Genomic_DNA"/>
</dbReference>
<gene>
    <name evidence="6" type="ORF">PV10_08449</name>
</gene>
<keyword evidence="1" id="KW-0175">Coiled coil</keyword>
<dbReference type="Pfam" id="PF23190">
    <property type="entry name" value="LHD_TRPY1"/>
    <property type="match status" value="1"/>
</dbReference>
<dbReference type="OMA" id="FPRIAFN"/>
<feature type="transmembrane region" description="Helical" evidence="3">
    <location>
        <begin position="621"/>
        <end position="639"/>
    </location>
</feature>
<evidence type="ECO:0000313" key="7">
    <source>
        <dbReference type="Proteomes" id="UP000054302"/>
    </source>
</evidence>
<feature type="transmembrane region" description="Helical" evidence="3">
    <location>
        <begin position="536"/>
        <end position="555"/>
    </location>
</feature>
<reference evidence="6 7" key="1">
    <citation type="submission" date="2015-01" db="EMBL/GenBank/DDBJ databases">
        <title>The Genome Sequence of Exophiala mesophila CBS40295.</title>
        <authorList>
            <consortium name="The Broad Institute Genomics Platform"/>
            <person name="Cuomo C."/>
            <person name="de Hoog S."/>
            <person name="Gorbushina A."/>
            <person name="Stielow B."/>
            <person name="Teixiera M."/>
            <person name="Abouelleil A."/>
            <person name="Chapman S.B."/>
            <person name="Priest M."/>
            <person name="Young S.K."/>
            <person name="Wortman J."/>
            <person name="Nusbaum C."/>
            <person name="Birren B."/>
        </authorList>
    </citation>
    <scope>NUCLEOTIDE SEQUENCE [LARGE SCALE GENOMIC DNA]</scope>
    <source>
        <strain evidence="6 7">CBS 40295</strain>
    </source>
</reference>
<feature type="compositionally biased region" description="Basic and acidic residues" evidence="2">
    <location>
        <begin position="861"/>
        <end position="882"/>
    </location>
</feature>
<feature type="compositionally biased region" description="Basic and acidic residues" evidence="2">
    <location>
        <begin position="779"/>
        <end position="794"/>
    </location>
</feature>
<evidence type="ECO:0000313" key="6">
    <source>
        <dbReference type="EMBL" id="KIV88807.1"/>
    </source>
</evidence>
<feature type="transmembrane region" description="Helical" evidence="3">
    <location>
        <begin position="504"/>
        <end position="524"/>
    </location>
</feature>
<feature type="region of interest" description="Disordered" evidence="2">
    <location>
        <begin position="1"/>
        <end position="102"/>
    </location>
</feature>
<feature type="compositionally biased region" description="Polar residues" evidence="2">
    <location>
        <begin position="1"/>
        <end position="28"/>
    </location>
</feature>
<feature type="domain" description="YVC1 N-terminal linker helical" evidence="4">
    <location>
        <begin position="154"/>
        <end position="342"/>
    </location>
</feature>
<organism evidence="6 7">
    <name type="scientific">Exophiala mesophila</name>
    <name type="common">Black yeast-like fungus</name>
    <dbReference type="NCBI Taxonomy" id="212818"/>
    <lineage>
        <taxon>Eukaryota</taxon>
        <taxon>Fungi</taxon>
        <taxon>Dikarya</taxon>
        <taxon>Ascomycota</taxon>
        <taxon>Pezizomycotina</taxon>
        <taxon>Eurotiomycetes</taxon>
        <taxon>Chaetothyriomycetidae</taxon>
        <taxon>Chaetothyriales</taxon>
        <taxon>Herpotrichiellaceae</taxon>
        <taxon>Exophiala</taxon>
    </lineage>
</organism>
<evidence type="ECO:0000256" key="2">
    <source>
        <dbReference type="SAM" id="MobiDB-lite"/>
    </source>
</evidence>
<dbReference type="HOGENOM" id="CLU_009570_0_0_1"/>
<keyword evidence="3" id="KW-1133">Transmembrane helix</keyword>
<proteinExistence type="predicted"/>
<dbReference type="Proteomes" id="UP000054302">
    <property type="component" value="Unassembled WGS sequence"/>
</dbReference>
<evidence type="ECO:0000259" key="5">
    <source>
        <dbReference type="Pfam" id="PF23317"/>
    </source>
</evidence>
<dbReference type="InterPro" id="IPR056336">
    <property type="entry name" value="YVC1_C"/>
</dbReference>
<dbReference type="AlphaFoldDB" id="A0A0D1Z211"/>
<dbReference type="STRING" id="212818.A0A0D1Z211"/>
<feature type="region of interest" description="Disordered" evidence="2">
    <location>
        <begin position="858"/>
        <end position="882"/>
    </location>
</feature>
<feature type="coiled-coil region" evidence="1">
    <location>
        <begin position="831"/>
        <end position="858"/>
    </location>
</feature>
<keyword evidence="7" id="KW-1185">Reference proteome</keyword>
<evidence type="ECO:0000256" key="1">
    <source>
        <dbReference type="SAM" id="Coils"/>
    </source>
</evidence>
<accession>A0A0D1Z211</accession>
<dbReference type="PANTHER" id="PTHR35859">
    <property type="entry name" value="NONSELECTIVE CATION CHANNEL PROTEIN"/>
    <property type="match status" value="1"/>
</dbReference>
<feature type="transmembrane region" description="Helical" evidence="3">
    <location>
        <begin position="371"/>
        <end position="388"/>
    </location>
</feature>
<dbReference type="GeneID" id="27326294"/>
<dbReference type="InterPro" id="IPR056337">
    <property type="entry name" value="LHD_YVC1"/>
</dbReference>